<feature type="region of interest" description="Disordered" evidence="1">
    <location>
        <begin position="171"/>
        <end position="193"/>
    </location>
</feature>
<dbReference type="Proteomes" id="UP001497522">
    <property type="component" value="Chromosome 14"/>
</dbReference>
<reference evidence="2" key="1">
    <citation type="submission" date="2024-03" db="EMBL/GenBank/DDBJ databases">
        <authorList>
            <consortium name="ELIXIR-Norway"/>
            <consortium name="Elixir Norway"/>
        </authorList>
    </citation>
    <scope>NUCLEOTIDE SEQUENCE</scope>
</reference>
<proteinExistence type="predicted"/>
<name>A0ABP1AP25_9BRYO</name>
<gene>
    <name evidence="2" type="ORF">CSSPJE1EN2_LOCUS7251</name>
</gene>
<evidence type="ECO:0000313" key="3">
    <source>
        <dbReference type="Proteomes" id="UP001497522"/>
    </source>
</evidence>
<evidence type="ECO:0000313" key="2">
    <source>
        <dbReference type="EMBL" id="CAK9864256.1"/>
    </source>
</evidence>
<organism evidence="2 3">
    <name type="scientific">Sphagnum jensenii</name>
    <dbReference type="NCBI Taxonomy" id="128206"/>
    <lineage>
        <taxon>Eukaryota</taxon>
        <taxon>Viridiplantae</taxon>
        <taxon>Streptophyta</taxon>
        <taxon>Embryophyta</taxon>
        <taxon>Bryophyta</taxon>
        <taxon>Sphagnophytina</taxon>
        <taxon>Sphagnopsida</taxon>
        <taxon>Sphagnales</taxon>
        <taxon>Sphagnaceae</taxon>
        <taxon>Sphagnum</taxon>
    </lineage>
</organism>
<keyword evidence="3" id="KW-1185">Reference proteome</keyword>
<accession>A0ABP1AP25</accession>
<sequence>MLQCCPDKCYFVITTKTRPQVHVCTGKGLGIQQLNLEGLDTRFGKGAQVCYDGKLETATALAGMVKNFEYSLISGLILKVKARLHLTLPWNNGVSTSIDPFSNLPFLLIIPTDHITFICFLPHKLLQLARGLLKEYVPWWATDGSARPIERLSAVVEVRKRRLVSVAKANGNGDENYEKEELANSHRQSDESS</sequence>
<dbReference type="EMBL" id="OZ023715">
    <property type="protein sequence ID" value="CAK9864256.1"/>
    <property type="molecule type" value="Genomic_DNA"/>
</dbReference>
<protein>
    <submittedName>
        <fullName evidence="2">Uncharacterized protein</fullName>
    </submittedName>
</protein>
<feature type="compositionally biased region" description="Basic and acidic residues" evidence="1">
    <location>
        <begin position="179"/>
        <end position="193"/>
    </location>
</feature>
<evidence type="ECO:0000256" key="1">
    <source>
        <dbReference type="SAM" id="MobiDB-lite"/>
    </source>
</evidence>